<name>A0A9Q0JWT3_9MAGN</name>
<dbReference type="SUPFAM" id="SSF54518">
    <property type="entry name" value="Tubby C-terminal domain-like"/>
    <property type="match status" value="1"/>
</dbReference>
<dbReference type="AlphaFoldDB" id="A0A9Q0JWT3"/>
<dbReference type="InterPro" id="IPR038595">
    <property type="entry name" value="LOR_sf"/>
</dbReference>
<dbReference type="InterPro" id="IPR007612">
    <property type="entry name" value="LOR"/>
</dbReference>
<organism evidence="2 3">
    <name type="scientific">Protea cynaroides</name>
    <dbReference type="NCBI Taxonomy" id="273540"/>
    <lineage>
        <taxon>Eukaryota</taxon>
        <taxon>Viridiplantae</taxon>
        <taxon>Streptophyta</taxon>
        <taxon>Embryophyta</taxon>
        <taxon>Tracheophyta</taxon>
        <taxon>Spermatophyta</taxon>
        <taxon>Magnoliopsida</taxon>
        <taxon>Proteales</taxon>
        <taxon>Proteaceae</taxon>
        <taxon>Protea</taxon>
    </lineage>
</organism>
<accession>A0A9Q0JWT3</accession>
<evidence type="ECO:0000256" key="1">
    <source>
        <dbReference type="ARBA" id="ARBA00005437"/>
    </source>
</evidence>
<sequence>MHKLADLPFSSSFGFSVVGDFPGVTPVLTLDYCPLSSSHLFRRSIRPSSHLFWRSTRQELTDQNLQSFQSLLNTSRFFAGDGFAVYDNEGEVLFRVDFYSPDARLKDELVLMDASGKCLITVRIKRRSHHQRWEGFLGERCDRKKPIFSEYQIEGSFPQRCCTFYNNTCPIKSKEPVAKIGRKVDSSTKVVLGKEVFSLCLKPGFDVPFAMGFKSSPPCTSGRRETPLSDGRHVVLEKI</sequence>
<dbReference type="Gene3D" id="2.40.160.200">
    <property type="entry name" value="LURP1-related"/>
    <property type="match status" value="2"/>
</dbReference>
<dbReference type="Proteomes" id="UP001141806">
    <property type="component" value="Unassembled WGS sequence"/>
</dbReference>
<dbReference type="PANTHER" id="PTHR31087">
    <property type="match status" value="1"/>
</dbReference>
<dbReference type="Pfam" id="PF04525">
    <property type="entry name" value="LOR"/>
    <property type="match status" value="1"/>
</dbReference>
<evidence type="ECO:0000313" key="3">
    <source>
        <dbReference type="Proteomes" id="UP001141806"/>
    </source>
</evidence>
<dbReference type="PANTHER" id="PTHR31087:SF60">
    <property type="entry name" value="PROTEIN LURP-ONE-RELATED 5"/>
    <property type="match status" value="1"/>
</dbReference>
<dbReference type="OrthoDB" id="677463at2759"/>
<keyword evidence="3" id="KW-1185">Reference proteome</keyword>
<dbReference type="InterPro" id="IPR025659">
    <property type="entry name" value="Tubby-like_C"/>
</dbReference>
<reference evidence="2" key="1">
    <citation type="journal article" date="2023" name="Plant J.">
        <title>The genome of the king protea, Protea cynaroides.</title>
        <authorList>
            <person name="Chang J."/>
            <person name="Duong T.A."/>
            <person name="Schoeman C."/>
            <person name="Ma X."/>
            <person name="Roodt D."/>
            <person name="Barker N."/>
            <person name="Li Z."/>
            <person name="Van de Peer Y."/>
            <person name="Mizrachi E."/>
        </authorList>
    </citation>
    <scope>NUCLEOTIDE SEQUENCE</scope>
    <source>
        <tissue evidence="2">Young leaves</tissue>
    </source>
</reference>
<proteinExistence type="inferred from homology"/>
<protein>
    <submittedName>
        <fullName evidence="2">Uncharacterized protein</fullName>
    </submittedName>
</protein>
<comment type="caution">
    <text evidence="2">The sequence shown here is derived from an EMBL/GenBank/DDBJ whole genome shotgun (WGS) entry which is preliminary data.</text>
</comment>
<gene>
    <name evidence="2" type="ORF">NE237_030010</name>
</gene>
<evidence type="ECO:0000313" key="2">
    <source>
        <dbReference type="EMBL" id="KAJ4953178.1"/>
    </source>
</evidence>
<comment type="similarity">
    <text evidence="1">Belongs to the LOR family.</text>
</comment>
<dbReference type="EMBL" id="JAMYWD010000012">
    <property type="protein sequence ID" value="KAJ4953178.1"/>
    <property type="molecule type" value="Genomic_DNA"/>
</dbReference>